<dbReference type="InterPro" id="IPR027417">
    <property type="entry name" value="P-loop_NTPase"/>
</dbReference>
<proteinExistence type="predicted"/>
<reference evidence="2" key="1">
    <citation type="submission" date="2022-11" db="UniProtKB">
        <authorList>
            <consortium name="WormBaseParasite"/>
        </authorList>
    </citation>
    <scope>IDENTIFICATION</scope>
</reference>
<keyword evidence="1" id="KW-1185">Reference proteome</keyword>
<dbReference type="Gene3D" id="3.40.50.300">
    <property type="entry name" value="P-loop containing nucleotide triphosphate hydrolases"/>
    <property type="match status" value="1"/>
</dbReference>
<accession>A0A915K5W7</accession>
<dbReference type="AlphaFoldDB" id="A0A915K5W7"/>
<sequence>MYQLIGIPAIKFWTTQFFCSAKKIIDSQITLFRYQCVGKKIHHSDLTGKWKCIITTRMVSDDRCLPLLKIYPTMISRFPIAWVNVTRQESLEDNSRSIQNVREAGAIVHLVAKNEDIVIITSYSTQIAVKFILSSFVIPKSGNFYLNSVNL</sequence>
<dbReference type="WBParaSite" id="nRc.2.0.1.t33733-RA">
    <property type="protein sequence ID" value="nRc.2.0.1.t33733-RA"/>
    <property type="gene ID" value="nRc.2.0.1.g33733"/>
</dbReference>
<organism evidence="1 2">
    <name type="scientific">Romanomermis culicivorax</name>
    <name type="common">Nematode worm</name>
    <dbReference type="NCBI Taxonomy" id="13658"/>
    <lineage>
        <taxon>Eukaryota</taxon>
        <taxon>Metazoa</taxon>
        <taxon>Ecdysozoa</taxon>
        <taxon>Nematoda</taxon>
        <taxon>Enoplea</taxon>
        <taxon>Dorylaimia</taxon>
        <taxon>Mermithida</taxon>
        <taxon>Mermithoidea</taxon>
        <taxon>Mermithidae</taxon>
        <taxon>Romanomermis</taxon>
    </lineage>
</organism>
<dbReference type="Proteomes" id="UP000887565">
    <property type="component" value="Unplaced"/>
</dbReference>
<protein>
    <submittedName>
        <fullName evidence="2">Uncharacterized protein</fullName>
    </submittedName>
</protein>
<name>A0A915K5W7_ROMCU</name>
<evidence type="ECO:0000313" key="2">
    <source>
        <dbReference type="WBParaSite" id="nRc.2.0.1.t33733-RA"/>
    </source>
</evidence>
<evidence type="ECO:0000313" key="1">
    <source>
        <dbReference type="Proteomes" id="UP000887565"/>
    </source>
</evidence>